<organism evidence="2 3">
    <name type="scientific">Pseudonocardia yunnanensis</name>
    <dbReference type="NCBI Taxonomy" id="58107"/>
    <lineage>
        <taxon>Bacteria</taxon>
        <taxon>Bacillati</taxon>
        <taxon>Actinomycetota</taxon>
        <taxon>Actinomycetes</taxon>
        <taxon>Pseudonocardiales</taxon>
        <taxon>Pseudonocardiaceae</taxon>
        <taxon>Pseudonocardia</taxon>
    </lineage>
</organism>
<reference evidence="3" key="1">
    <citation type="journal article" date="2019" name="Int. J. Syst. Evol. Microbiol.">
        <title>The Global Catalogue of Microorganisms (GCM) 10K type strain sequencing project: providing services to taxonomists for standard genome sequencing and annotation.</title>
        <authorList>
            <consortium name="The Broad Institute Genomics Platform"/>
            <consortium name="The Broad Institute Genome Sequencing Center for Infectious Disease"/>
            <person name="Wu L."/>
            <person name="Ma J."/>
        </authorList>
    </citation>
    <scope>NUCLEOTIDE SEQUENCE [LARGE SCALE GENOMIC DNA]</scope>
    <source>
        <strain evidence="3">CCM 7043</strain>
    </source>
</reference>
<evidence type="ECO:0000313" key="3">
    <source>
        <dbReference type="Proteomes" id="UP001597114"/>
    </source>
</evidence>
<comment type="caution">
    <text evidence="2">The sequence shown here is derived from an EMBL/GenBank/DDBJ whole genome shotgun (WGS) entry which is preliminary data.</text>
</comment>
<proteinExistence type="predicted"/>
<dbReference type="RefSeq" id="WP_344728154.1">
    <property type="nucleotide sequence ID" value="NZ_BAAAUS010000049.1"/>
</dbReference>
<protein>
    <submittedName>
        <fullName evidence="2">Uncharacterized protein</fullName>
    </submittedName>
</protein>
<gene>
    <name evidence="2" type="ORF">ACFSJD_34655</name>
</gene>
<accession>A0ABW4F6K3</accession>
<sequence>MSVLSFSRPLDVSPTRSERRAASADRFLDALEEIVRKHRAQGADSRLDLDAELITGEVAHELAQARAALQRVPHVSR</sequence>
<dbReference type="Proteomes" id="UP001597114">
    <property type="component" value="Unassembled WGS sequence"/>
</dbReference>
<feature type="region of interest" description="Disordered" evidence="1">
    <location>
        <begin position="1"/>
        <end position="20"/>
    </location>
</feature>
<dbReference type="EMBL" id="JBHUCO010000047">
    <property type="protein sequence ID" value="MFD1522678.1"/>
    <property type="molecule type" value="Genomic_DNA"/>
</dbReference>
<keyword evidence="3" id="KW-1185">Reference proteome</keyword>
<name>A0ABW4F6K3_9PSEU</name>
<evidence type="ECO:0000256" key="1">
    <source>
        <dbReference type="SAM" id="MobiDB-lite"/>
    </source>
</evidence>
<evidence type="ECO:0000313" key="2">
    <source>
        <dbReference type="EMBL" id="MFD1522678.1"/>
    </source>
</evidence>